<evidence type="ECO:0000256" key="1">
    <source>
        <dbReference type="ARBA" id="ARBA00022448"/>
    </source>
</evidence>
<comment type="similarity">
    <text evidence="10">Belongs to the NqrB/RnfD family.</text>
</comment>
<evidence type="ECO:0000256" key="3">
    <source>
        <dbReference type="ARBA" id="ARBA00022630"/>
    </source>
</evidence>
<dbReference type="GO" id="GO:0055085">
    <property type="term" value="P:transmembrane transport"/>
    <property type="evidence" value="ECO:0007669"/>
    <property type="project" value="InterPro"/>
</dbReference>
<evidence type="ECO:0000256" key="4">
    <source>
        <dbReference type="ARBA" id="ARBA00022643"/>
    </source>
</evidence>
<keyword evidence="5 10" id="KW-0812">Transmembrane</keyword>
<keyword evidence="2 10" id="KW-0597">Phosphoprotein</keyword>
<keyword evidence="10" id="KW-1003">Cell membrane</keyword>
<feature type="transmembrane region" description="Helical" evidence="10">
    <location>
        <begin position="21"/>
        <end position="38"/>
    </location>
</feature>
<dbReference type="InterPro" id="IPR004338">
    <property type="entry name" value="NqrB/RnfD"/>
</dbReference>
<comment type="subunit">
    <text evidence="10">The complex is composed of six subunits: RnfA, RnfB, RnfC, RnfD, RnfE and RnfG.</text>
</comment>
<evidence type="ECO:0000256" key="8">
    <source>
        <dbReference type="ARBA" id="ARBA00022989"/>
    </source>
</evidence>
<keyword evidence="12" id="KW-1185">Reference proteome</keyword>
<feature type="transmembrane region" description="Helical" evidence="10">
    <location>
        <begin position="260"/>
        <end position="279"/>
    </location>
</feature>
<comment type="cofactor">
    <cofactor evidence="10">
        <name>FMN</name>
        <dbReference type="ChEBI" id="CHEBI:58210"/>
    </cofactor>
</comment>
<keyword evidence="6 10" id="KW-1278">Translocase</keyword>
<feature type="transmembrane region" description="Helical" evidence="10">
    <location>
        <begin position="291"/>
        <end position="309"/>
    </location>
</feature>
<dbReference type="PANTHER" id="PTHR30578">
    <property type="entry name" value="ELECTRON TRANSPORT COMPLEX PROTEIN RNFD"/>
    <property type="match status" value="1"/>
</dbReference>
<keyword evidence="10" id="KW-0997">Cell inner membrane</keyword>
<comment type="caution">
    <text evidence="11">The sequence shown here is derived from an EMBL/GenBank/DDBJ whole genome shotgun (WGS) entry which is preliminary data.</text>
</comment>
<organism evidence="11 12">
    <name type="scientific">Alkalisalibacterium limincola</name>
    <dbReference type="NCBI Taxonomy" id="2699169"/>
    <lineage>
        <taxon>Bacteria</taxon>
        <taxon>Pseudomonadati</taxon>
        <taxon>Pseudomonadota</taxon>
        <taxon>Gammaproteobacteria</taxon>
        <taxon>Lysobacterales</taxon>
        <taxon>Lysobacteraceae</taxon>
        <taxon>Alkalisalibacterium</taxon>
    </lineage>
</organism>
<evidence type="ECO:0000256" key="9">
    <source>
        <dbReference type="ARBA" id="ARBA00023136"/>
    </source>
</evidence>
<feature type="transmembrane region" description="Helical" evidence="10">
    <location>
        <begin position="44"/>
        <end position="63"/>
    </location>
</feature>
<feature type="transmembrane region" description="Helical" evidence="10">
    <location>
        <begin position="211"/>
        <end position="229"/>
    </location>
</feature>
<dbReference type="RefSeq" id="WP_147890603.1">
    <property type="nucleotide sequence ID" value="NZ_VRTS01000001.1"/>
</dbReference>
<evidence type="ECO:0000256" key="10">
    <source>
        <dbReference type="HAMAP-Rule" id="MF_00462"/>
    </source>
</evidence>
<dbReference type="Proteomes" id="UP000321248">
    <property type="component" value="Unassembled WGS sequence"/>
</dbReference>
<dbReference type="Pfam" id="PF03116">
    <property type="entry name" value="NQR2_RnfD_RnfE"/>
    <property type="match status" value="1"/>
</dbReference>
<sequence length="355" mass="37984">MRTFDTGPAPHLPARRSVQTMMGWVLLALVPGVVAHVVFFGPGILVQIALAAGFAVGFEAMMLKLKGTGLQPFMSDLSAPVTAVLFALCLPPLAPWWVALVGMAAAIVFAKHLYGGLGHNLFNPAMVGYAVVLVSFPREMTQWLAPAGLGEVPGLLDSLRAILAGQPPLGMDWDALTRATPLDTLRTLAIGGETLLEIRNDPVFGRFGGHGWEWIAAAYALGGVVLLARRIIPWQVPVATLGTVVLLSFPFWAWDPDVHPFPLQHVMSGGLVLAAFFIATDPVSGCTTPRGRLLFGAGVAVVTLAVRRWGAYPDGVVFAVLLMNCLAPWIDRHTRPRIYGEDSSPPATPRPEAPR</sequence>
<evidence type="ECO:0000256" key="2">
    <source>
        <dbReference type="ARBA" id="ARBA00022553"/>
    </source>
</evidence>
<dbReference type="EC" id="7.-.-.-" evidence="10"/>
<keyword evidence="4 10" id="KW-0288">FMN</keyword>
<keyword evidence="9 10" id="KW-0472">Membrane</keyword>
<name>A0A5C8KXF8_9GAMM</name>
<evidence type="ECO:0000313" key="11">
    <source>
        <dbReference type="EMBL" id="TXK65930.1"/>
    </source>
</evidence>
<dbReference type="GO" id="GO:0022900">
    <property type="term" value="P:electron transport chain"/>
    <property type="evidence" value="ECO:0007669"/>
    <property type="project" value="UniProtKB-UniRule"/>
</dbReference>
<dbReference type="GO" id="GO:0005886">
    <property type="term" value="C:plasma membrane"/>
    <property type="evidence" value="ECO:0007669"/>
    <property type="project" value="UniProtKB-SubCell"/>
</dbReference>
<feature type="transmembrane region" description="Helical" evidence="10">
    <location>
        <begin position="236"/>
        <end position="254"/>
    </location>
</feature>
<keyword evidence="3 10" id="KW-0285">Flavoprotein</keyword>
<dbReference type="PANTHER" id="PTHR30578:SF0">
    <property type="entry name" value="ION-TRANSLOCATING OXIDOREDUCTASE COMPLEX SUBUNIT D"/>
    <property type="match status" value="1"/>
</dbReference>
<dbReference type="NCBIfam" id="TIGR01946">
    <property type="entry name" value="rnfD"/>
    <property type="match status" value="1"/>
</dbReference>
<protein>
    <recommendedName>
        <fullName evidence="10">Ion-translocating oxidoreductase complex subunit D</fullName>
        <ecNumber evidence="10">7.-.-.-</ecNumber>
    </recommendedName>
    <alternativeName>
        <fullName evidence="10">Rnf electron transport complex subunit D</fullName>
    </alternativeName>
</protein>
<dbReference type="EMBL" id="VRTS01000001">
    <property type="protein sequence ID" value="TXK65930.1"/>
    <property type="molecule type" value="Genomic_DNA"/>
</dbReference>
<keyword evidence="8 10" id="KW-1133">Transmembrane helix</keyword>
<evidence type="ECO:0000256" key="6">
    <source>
        <dbReference type="ARBA" id="ARBA00022967"/>
    </source>
</evidence>
<comment type="subcellular location">
    <subcellularLocation>
        <location evidence="10">Cell inner membrane</location>
        <topology evidence="10">Multi-pass membrane protein</topology>
    </subcellularLocation>
</comment>
<proteinExistence type="inferred from homology"/>
<reference evidence="11 12" key="1">
    <citation type="submission" date="2019-08" db="EMBL/GenBank/DDBJ databases">
        <authorList>
            <person name="Karlyshev A.V."/>
        </authorList>
    </citation>
    <scope>NUCLEOTIDE SEQUENCE [LARGE SCALE GENOMIC DNA]</scope>
    <source>
        <strain evidence="11 12">Alg18-2.2</strain>
    </source>
</reference>
<dbReference type="OrthoDB" id="9776359at2"/>
<feature type="transmembrane region" description="Helical" evidence="10">
    <location>
        <begin position="121"/>
        <end position="137"/>
    </location>
</feature>
<evidence type="ECO:0000313" key="12">
    <source>
        <dbReference type="Proteomes" id="UP000321248"/>
    </source>
</evidence>
<accession>A0A5C8KXF8</accession>
<evidence type="ECO:0000256" key="5">
    <source>
        <dbReference type="ARBA" id="ARBA00022692"/>
    </source>
</evidence>
<keyword evidence="1 10" id="KW-0813">Transport</keyword>
<dbReference type="HAMAP" id="MF_00462">
    <property type="entry name" value="RsxD_RnfD"/>
    <property type="match status" value="1"/>
</dbReference>
<keyword evidence="7 10" id="KW-0249">Electron transport</keyword>
<dbReference type="InterPro" id="IPR011303">
    <property type="entry name" value="RnfD_bac"/>
</dbReference>
<feature type="modified residue" description="FMN phosphoryl threonine" evidence="10">
    <location>
        <position position="180"/>
    </location>
</feature>
<dbReference type="AlphaFoldDB" id="A0A5C8KXF8"/>
<evidence type="ECO:0000256" key="7">
    <source>
        <dbReference type="ARBA" id="ARBA00022982"/>
    </source>
</evidence>
<gene>
    <name evidence="10" type="primary">rnfD</name>
    <name evidence="11" type="ORF">FU658_02355</name>
</gene>
<comment type="function">
    <text evidence="10">Part of a membrane-bound complex that couples electron transfer with translocation of ions across the membrane.</text>
</comment>